<feature type="compositionally biased region" description="Polar residues" evidence="1">
    <location>
        <begin position="525"/>
        <end position="545"/>
    </location>
</feature>
<feature type="compositionally biased region" description="Polar residues" evidence="1">
    <location>
        <begin position="698"/>
        <end position="710"/>
    </location>
</feature>
<feature type="compositionally biased region" description="Basic and acidic residues" evidence="1">
    <location>
        <begin position="99"/>
        <end position="108"/>
    </location>
</feature>
<feature type="compositionally biased region" description="Polar residues" evidence="1">
    <location>
        <begin position="290"/>
        <end position="302"/>
    </location>
</feature>
<feature type="compositionally biased region" description="Polar residues" evidence="1">
    <location>
        <begin position="322"/>
        <end position="342"/>
    </location>
</feature>
<protein>
    <submittedName>
        <fullName evidence="2">Uncharacterized protein</fullName>
    </submittedName>
</protein>
<feature type="compositionally biased region" description="Polar residues" evidence="1">
    <location>
        <begin position="730"/>
        <end position="750"/>
    </location>
</feature>
<dbReference type="EMBL" id="JBGBPQ010000001">
    <property type="protein sequence ID" value="KAL1530103.1"/>
    <property type="molecule type" value="Genomic_DNA"/>
</dbReference>
<dbReference type="PANTHER" id="PTHR21580">
    <property type="entry name" value="SHIPPO-1-RELATED"/>
    <property type="match status" value="1"/>
</dbReference>
<feature type="compositionally biased region" description="Basic and acidic residues" evidence="1">
    <location>
        <begin position="712"/>
        <end position="721"/>
    </location>
</feature>
<name>A0AB34K6J0_PRYPA</name>
<dbReference type="Pfam" id="PF07004">
    <property type="entry name" value="SHIPPO-rpt"/>
    <property type="match status" value="7"/>
</dbReference>
<proteinExistence type="predicted"/>
<dbReference type="Proteomes" id="UP001515480">
    <property type="component" value="Unassembled WGS sequence"/>
</dbReference>
<feature type="compositionally biased region" description="Basic and acidic residues" evidence="1">
    <location>
        <begin position="647"/>
        <end position="656"/>
    </location>
</feature>
<feature type="region of interest" description="Disordered" evidence="1">
    <location>
        <begin position="42"/>
        <end position="72"/>
    </location>
</feature>
<gene>
    <name evidence="2" type="ORF">AB1Y20_001025</name>
</gene>
<feature type="region of interest" description="Disordered" evidence="1">
    <location>
        <begin position="816"/>
        <end position="835"/>
    </location>
</feature>
<feature type="compositionally biased region" description="Polar residues" evidence="1">
    <location>
        <begin position="117"/>
        <end position="137"/>
    </location>
</feature>
<feature type="region of interest" description="Disordered" evidence="1">
    <location>
        <begin position="84"/>
        <end position="481"/>
    </location>
</feature>
<evidence type="ECO:0000313" key="2">
    <source>
        <dbReference type="EMBL" id="KAL1530103.1"/>
    </source>
</evidence>
<feature type="compositionally biased region" description="Polar residues" evidence="1">
    <location>
        <begin position="85"/>
        <end position="97"/>
    </location>
</feature>
<feature type="region of interest" description="Disordered" evidence="1">
    <location>
        <begin position="494"/>
        <end position="802"/>
    </location>
</feature>
<keyword evidence="3" id="KW-1185">Reference proteome</keyword>
<dbReference type="AlphaFoldDB" id="A0AB34K6J0"/>
<comment type="caution">
    <text evidence="2">The sequence shown here is derived from an EMBL/GenBank/DDBJ whole genome shotgun (WGS) entry which is preliminary data.</text>
</comment>
<feature type="compositionally biased region" description="Low complexity" evidence="1">
    <location>
        <begin position="686"/>
        <end position="697"/>
    </location>
</feature>
<accession>A0AB34K6J0</accession>
<evidence type="ECO:0000313" key="3">
    <source>
        <dbReference type="Proteomes" id="UP001515480"/>
    </source>
</evidence>
<organism evidence="2 3">
    <name type="scientific">Prymnesium parvum</name>
    <name type="common">Toxic golden alga</name>
    <dbReference type="NCBI Taxonomy" id="97485"/>
    <lineage>
        <taxon>Eukaryota</taxon>
        <taxon>Haptista</taxon>
        <taxon>Haptophyta</taxon>
        <taxon>Prymnesiophyceae</taxon>
        <taxon>Prymnesiales</taxon>
        <taxon>Prymnesiaceae</taxon>
        <taxon>Prymnesium</taxon>
    </lineage>
</organism>
<dbReference type="InterPro" id="IPR010736">
    <property type="entry name" value="SHIPPO-rpt"/>
</dbReference>
<feature type="compositionally biased region" description="Basic and acidic residues" evidence="1">
    <location>
        <begin position="239"/>
        <end position="248"/>
    </location>
</feature>
<evidence type="ECO:0000256" key="1">
    <source>
        <dbReference type="SAM" id="MobiDB-lite"/>
    </source>
</evidence>
<reference evidence="2 3" key="1">
    <citation type="journal article" date="2024" name="Science">
        <title>Giant polyketide synthase enzymes in the biosynthesis of giant marine polyether toxins.</title>
        <authorList>
            <person name="Fallon T.R."/>
            <person name="Shende V.V."/>
            <person name="Wierzbicki I.H."/>
            <person name="Pendleton A.L."/>
            <person name="Watervoot N.F."/>
            <person name="Auber R.P."/>
            <person name="Gonzalez D.J."/>
            <person name="Wisecaver J.H."/>
            <person name="Moore B.S."/>
        </authorList>
    </citation>
    <scope>NUCLEOTIDE SEQUENCE [LARGE SCALE GENOMIC DNA]</scope>
    <source>
        <strain evidence="2 3">12B1</strain>
    </source>
</reference>
<feature type="compositionally biased region" description="Polar residues" evidence="1">
    <location>
        <begin position="495"/>
        <end position="507"/>
    </location>
</feature>
<sequence>MSCPDCYTARQQQRLPAYCSKSYMAPAVFGSYEIGRSKKEKKAGAKSAAFKSESQRLPLELESGDPGEYEPYATTTLAAGSSLTFNKTSKPFGTTSLREFGKNLHGRDTPGPGAYDSSKQAWVPNASSSDFKSGSPQRPNPETRRSPALGTYDPDVSAVKPSTSSGGAVMRGSFNRFKDERVDEPGPGAYESAVVGSLAHDSEQAKKRSSKAKPAFGSTDAKRGVMYRESTSPGPGTYDWDKGKHRDVAGATAAFKSESQRLPLELESGDPGEYEPYATTTLAAGSSLTFNKTSKPFGTTSLREFGKNLHGRDTPGPGAYDSSKQAWVPNASSSDFKSGSPQRPNPETRRSPALGTYDPDVSAVKPSTSSGGAVMRGSFNRFKDERVDEPGPGAYESAVVGSLAHDSEQAKKRSSKAKPAFGSTDAKRGVMYRESTSPGPGTYDWDKGKHRDVAGATAAFKSESQRLPLELESGDPGEYEPYATTTLAAGSSLTFNKTSKPFGTTSLREFGLHGRDTPGPGAYDSSKQAWVPNASSSDFKSGSPQRPNPETRRSPALGTYDPDVSAVKPSTSSGGAVMRGSFNRFKDERVDEPGPGAYESAVVGSLAHDSEQAKKRSSKAKPAFGSTDAKRGVMYRESTSPGPGTYDWDKGKHRDVAGATAAFKSESQRLPLELESGDPGEYEPYATTTLAAGSSLTFNKTSKPFGTTSLREFGKNLHGRDTPGPGAYDSSKQAWVPNASSSDFKSGSPQRPNPETRRSPALGTYDPDVSAVKPSTSSGGAVMRGSFNRFKDERVDEPGPGAYESAVVGSLAYDSEQAKKRSSKAKPAFGSTGSSREACFSKELLKFTVSCLL</sequence>
<feature type="compositionally biased region" description="Low complexity" evidence="1">
    <location>
        <begin position="278"/>
        <end position="289"/>
    </location>
</feature>
<feature type="compositionally biased region" description="Basic and acidic residues" evidence="1">
    <location>
        <begin position="444"/>
        <end position="453"/>
    </location>
</feature>
<feature type="compositionally biased region" description="Basic and acidic residues" evidence="1">
    <location>
        <begin position="304"/>
        <end position="313"/>
    </location>
</feature>
<dbReference type="PANTHER" id="PTHR21580:SF28">
    <property type="entry name" value="BOREALIN N-TERMINAL DOMAIN-CONTAINING PROTEIN-RELATED"/>
    <property type="match status" value="1"/>
</dbReference>
<dbReference type="InterPro" id="IPR051291">
    <property type="entry name" value="CIMAP"/>
</dbReference>